<feature type="compositionally biased region" description="Polar residues" evidence="1">
    <location>
        <begin position="193"/>
        <end position="209"/>
    </location>
</feature>
<evidence type="ECO:0000256" key="1">
    <source>
        <dbReference type="SAM" id="MobiDB-lite"/>
    </source>
</evidence>
<comment type="caution">
    <text evidence="4">The sequence shown here is derived from an EMBL/GenBank/DDBJ whole genome shotgun (WGS) entry which is preliminary data.</text>
</comment>
<accession>A0A8H5AVQ5</accession>
<dbReference type="Proteomes" id="UP000567179">
    <property type="component" value="Unassembled WGS sequence"/>
</dbReference>
<dbReference type="InterPro" id="IPR043136">
    <property type="entry name" value="B30.2/SPRY_sf"/>
</dbReference>
<dbReference type="SMART" id="SM00449">
    <property type="entry name" value="SPRY"/>
    <property type="match status" value="1"/>
</dbReference>
<dbReference type="EMBL" id="JAACJJ010000056">
    <property type="protein sequence ID" value="KAF5311882.1"/>
    <property type="molecule type" value="Genomic_DNA"/>
</dbReference>
<keyword evidence="5" id="KW-1185">Reference proteome</keyword>
<dbReference type="Gene3D" id="2.60.120.920">
    <property type="match status" value="1"/>
</dbReference>
<dbReference type="InterPro" id="IPR003877">
    <property type="entry name" value="SPRY_dom"/>
</dbReference>
<dbReference type="Pfam" id="PF10607">
    <property type="entry name" value="CTLH"/>
    <property type="match status" value="1"/>
</dbReference>
<protein>
    <recommendedName>
        <fullName evidence="6">B30.2/SPRY domain-containing protein</fullName>
    </recommendedName>
</protein>
<dbReference type="InterPro" id="IPR050618">
    <property type="entry name" value="Ubq-SigPath_Reg"/>
</dbReference>
<name>A0A8H5AVQ5_9AGAR</name>
<feature type="domain" description="CTLH" evidence="3">
    <location>
        <begin position="531"/>
        <end position="589"/>
    </location>
</feature>
<dbReference type="InterPro" id="IPR001870">
    <property type="entry name" value="B30.2/SPRY"/>
</dbReference>
<evidence type="ECO:0000259" key="3">
    <source>
        <dbReference type="PROSITE" id="PS50897"/>
    </source>
</evidence>
<dbReference type="SMART" id="SM00668">
    <property type="entry name" value="CTLH"/>
    <property type="match status" value="1"/>
</dbReference>
<organism evidence="4 5">
    <name type="scientific">Psilocybe cf. subviscida</name>
    <dbReference type="NCBI Taxonomy" id="2480587"/>
    <lineage>
        <taxon>Eukaryota</taxon>
        <taxon>Fungi</taxon>
        <taxon>Dikarya</taxon>
        <taxon>Basidiomycota</taxon>
        <taxon>Agaricomycotina</taxon>
        <taxon>Agaricomycetes</taxon>
        <taxon>Agaricomycetidae</taxon>
        <taxon>Agaricales</taxon>
        <taxon>Agaricineae</taxon>
        <taxon>Strophariaceae</taxon>
        <taxon>Psilocybe</taxon>
    </lineage>
</organism>
<dbReference type="Pfam" id="PF00622">
    <property type="entry name" value="SPRY"/>
    <property type="match status" value="1"/>
</dbReference>
<feature type="domain" description="B30.2/SPRY" evidence="2">
    <location>
        <begin position="225"/>
        <end position="416"/>
    </location>
</feature>
<sequence length="770" mass="83305">MSNRQSRPGSIPIPRSVPNPSSSRNIETVISIPPLTSAPSRATPSTRPIPEPRRVGLGGEGSRFGASGSADVSVSPTRSTARSASMASSMPGRRRTPSRTSFEPRVIRGIEGETMPFLDYEYIHAPSTSPTHGRRVSAPSVRTSGLHKPIVPQHVVASTTPIAFQRPAYLEFSALRHLLQPDGPVPPIAARTKGQSSVSNTRPQPVSTPHSDDDDDSVATNSPPPKRSRPGLISASPDQIFKLPSRWGDQERHPHINVSADGRELSYGGSTSINGDKDAAAARTTISIPPACGIYYYEVEILGKEAKSHISIGFSGTKVKFSRLPGWEPNSWGYYGEDGSARSTDRSATTYSGAFGAGDVIGCGIDFTTNQLFYTKNGTLIGPVFENVGKSVDLYPAIGMQKSGDAIRANFGQDPFNYDIEYHVQQQANAIWNSVMDTRLDYSLVRGHRKGLSIGSVVITNDTSPKRPLTDDESNQVLKQLVTSYLIHHGYAKTVRALENGKTGCSKSTTGDEDVEMNGASPSKSDSIDSDIESRTNIVNSVLAGDIDNAITSIQTHYPSVLEADDHLILFKLRCRKFVELILETTEMKKKMKRLREKETEKRKEAEVAAHDGWMDEDMDMDVDEDATGPLGRYTPQGSALGLDGEGNTAASIATQYEAALNAAIMYGQQLSNDHQSDPRPELQQLFKKTFGIVAWEDPLEAGGPTAELVGDEARAALAHEINQAILRSQGRPAQPVLEMVYRHSVATVNQLGLLGVGKAAFADVSRELA</sequence>
<dbReference type="PROSITE" id="PS50897">
    <property type="entry name" value="CTLH"/>
    <property type="match status" value="1"/>
</dbReference>
<feature type="compositionally biased region" description="Polar residues" evidence="1">
    <location>
        <begin position="37"/>
        <end position="46"/>
    </location>
</feature>
<dbReference type="SUPFAM" id="SSF49899">
    <property type="entry name" value="Concanavalin A-like lectins/glucanases"/>
    <property type="match status" value="1"/>
</dbReference>
<dbReference type="OrthoDB" id="25503at2759"/>
<dbReference type="InterPro" id="IPR013320">
    <property type="entry name" value="ConA-like_dom_sf"/>
</dbReference>
<dbReference type="InterPro" id="IPR006595">
    <property type="entry name" value="CTLH_C"/>
</dbReference>
<dbReference type="PANTHER" id="PTHR12864">
    <property type="entry name" value="RAN BINDING PROTEIN 9-RELATED"/>
    <property type="match status" value="1"/>
</dbReference>
<dbReference type="InterPro" id="IPR024964">
    <property type="entry name" value="CTLH/CRA"/>
</dbReference>
<dbReference type="AlphaFoldDB" id="A0A8H5AVQ5"/>
<dbReference type="PROSITE" id="PS50188">
    <property type="entry name" value="B302_SPRY"/>
    <property type="match status" value="1"/>
</dbReference>
<feature type="compositionally biased region" description="Low complexity" evidence="1">
    <location>
        <begin position="72"/>
        <end position="91"/>
    </location>
</feature>
<dbReference type="SMART" id="SM00757">
    <property type="entry name" value="CRA"/>
    <property type="match status" value="1"/>
</dbReference>
<reference evidence="4 5" key="1">
    <citation type="journal article" date="2020" name="ISME J.">
        <title>Uncovering the hidden diversity of litter-decomposition mechanisms in mushroom-forming fungi.</title>
        <authorList>
            <person name="Floudas D."/>
            <person name="Bentzer J."/>
            <person name="Ahren D."/>
            <person name="Johansson T."/>
            <person name="Persson P."/>
            <person name="Tunlid A."/>
        </authorList>
    </citation>
    <scope>NUCLEOTIDE SEQUENCE [LARGE SCALE GENOMIC DNA]</scope>
    <source>
        <strain evidence="4 5">CBS 101986</strain>
    </source>
</reference>
<evidence type="ECO:0000313" key="5">
    <source>
        <dbReference type="Proteomes" id="UP000567179"/>
    </source>
</evidence>
<feature type="region of interest" description="Disordered" evidence="1">
    <location>
        <begin position="183"/>
        <end position="235"/>
    </location>
</feature>
<evidence type="ECO:0000259" key="2">
    <source>
        <dbReference type="PROSITE" id="PS50188"/>
    </source>
</evidence>
<gene>
    <name evidence="4" type="ORF">D9619_003081</name>
</gene>
<evidence type="ECO:0008006" key="6">
    <source>
        <dbReference type="Google" id="ProtNLM"/>
    </source>
</evidence>
<evidence type="ECO:0000313" key="4">
    <source>
        <dbReference type="EMBL" id="KAF5311882.1"/>
    </source>
</evidence>
<feature type="region of interest" description="Disordered" evidence="1">
    <location>
        <begin position="1"/>
        <end position="103"/>
    </location>
</feature>
<feature type="compositionally biased region" description="Low complexity" evidence="1">
    <location>
        <begin position="10"/>
        <end position="26"/>
    </location>
</feature>
<proteinExistence type="predicted"/>
<feature type="region of interest" description="Disordered" evidence="1">
    <location>
        <begin position="502"/>
        <end position="530"/>
    </location>
</feature>
<dbReference type="InterPro" id="IPR013144">
    <property type="entry name" value="CRA_dom"/>
</dbReference>